<dbReference type="PANTHER" id="PTHR36444:SF2">
    <property type="entry name" value="TRANSCRIPTIONAL REGULATOR PROTEIN YOBU-RELATED"/>
    <property type="match status" value="1"/>
</dbReference>
<name>A0A840CNC5_9BACT</name>
<dbReference type="SUPFAM" id="SSF55136">
    <property type="entry name" value="Probable bacterial effector-binding domain"/>
    <property type="match status" value="1"/>
</dbReference>
<accession>A0A840CNC5</accession>
<dbReference type="EMBL" id="JACIEP010000003">
    <property type="protein sequence ID" value="MBB4035024.1"/>
    <property type="molecule type" value="Genomic_DNA"/>
</dbReference>
<feature type="domain" description="AraC effector-binding" evidence="1">
    <location>
        <begin position="1"/>
        <end position="156"/>
    </location>
</feature>
<dbReference type="SMART" id="SM00871">
    <property type="entry name" value="AraC_E_bind"/>
    <property type="match status" value="1"/>
</dbReference>
<proteinExistence type="predicted"/>
<dbReference type="InterPro" id="IPR010499">
    <property type="entry name" value="AraC_E-bd"/>
</dbReference>
<dbReference type="InterPro" id="IPR029441">
    <property type="entry name" value="Cass2"/>
</dbReference>
<dbReference type="Proteomes" id="UP000555103">
    <property type="component" value="Unassembled WGS sequence"/>
</dbReference>
<protein>
    <submittedName>
        <fullName evidence="2">Putative transcriptional regulator YdeE</fullName>
    </submittedName>
</protein>
<dbReference type="Pfam" id="PF14526">
    <property type="entry name" value="Cass2"/>
    <property type="match status" value="1"/>
</dbReference>
<dbReference type="InterPro" id="IPR011256">
    <property type="entry name" value="Reg_factor_effector_dom_sf"/>
</dbReference>
<organism evidence="2 3">
    <name type="scientific">Dysgonomonas hofstadii</name>
    <dbReference type="NCBI Taxonomy" id="637886"/>
    <lineage>
        <taxon>Bacteria</taxon>
        <taxon>Pseudomonadati</taxon>
        <taxon>Bacteroidota</taxon>
        <taxon>Bacteroidia</taxon>
        <taxon>Bacteroidales</taxon>
        <taxon>Dysgonomonadaceae</taxon>
        <taxon>Dysgonomonas</taxon>
    </lineage>
</organism>
<dbReference type="AlphaFoldDB" id="A0A840CNC5"/>
<evidence type="ECO:0000313" key="2">
    <source>
        <dbReference type="EMBL" id="MBB4035024.1"/>
    </source>
</evidence>
<dbReference type="InterPro" id="IPR053182">
    <property type="entry name" value="YobU-like_regulator"/>
</dbReference>
<sequence length="156" mass="18003">MKHEEVALDKFYVVGISVRTTNQNHQSQGDIAKLWEIFFRNGYLQQMLANKVSDDIFCIYTDYESDYTGKYTTIIGYKVSGIEGIPTNLSLTIKEIPESKYYKYISEGELPYAVGKTWAHIWQSNIDRHYAADFDVYGAESRDPKNTKITTFLSIK</sequence>
<comment type="caution">
    <text evidence="2">The sequence shown here is derived from an EMBL/GenBank/DDBJ whole genome shotgun (WGS) entry which is preliminary data.</text>
</comment>
<evidence type="ECO:0000313" key="3">
    <source>
        <dbReference type="Proteomes" id="UP000555103"/>
    </source>
</evidence>
<evidence type="ECO:0000259" key="1">
    <source>
        <dbReference type="SMART" id="SM00871"/>
    </source>
</evidence>
<dbReference type="PANTHER" id="PTHR36444">
    <property type="entry name" value="TRANSCRIPTIONAL REGULATOR PROTEIN YOBU-RELATED"/>
    <property type="match status" value="1"/>
</dbReference>
<dbReference type="Gene3D" id="3.20.80.10">
    <property type="entry name" value="Regulatory factor, effector binding domain"/>
    <property type="match status" value="1"/>
</dbReference>
<keyword evidence="3" id="KW-1185">Reference proteome</keyword>
<reference evidence="2 3" key="1">
    <citation type="submission" date="2020-08" db="EMBL/GenBank/DDBJ databases">
        <title>Genomic Encyclopedia of Type Strains, Phase IV (KMG-IV): sequencing the most valuable type-strain genomes for metagenomic binning, comparative biology and taxonomic classification.</title>
        <authorList>
            <person name="Goeker M."/>
        </authorList>
    </citation>
    <scope>NUCLEOTIDE SEQUENCE [LARGE SCALE GENOMIC DNA]</scope>
    <source>
        <strain evidence="2 3">DSM 104969</strain>
    </source>
</reference>
<gene>
    <name evidence="2" type="ORF">GGR21_000913</name>
</gene>
<dbReference type="RefSeq" id="WP_183305977.1">
    <property type="nucleotide sequence ID" value="NZ_JACIEP010000003.1"/>
</dbReference>